<comment type="caution">
    <text evidence="5">The sequence shown here is derived from an EMBL/GenBank/DDBJ whole genome shotgun (WGS) entry which is preliminary data.</text>
</comment>
<dbReference type="InterPro" id="IPR027417">
    <property type="entry name" value="P-loop_NTPase"/>
</dbReference>
<dbReference type="Gene3D" id="3.40.50.300">
    <property type="entry name" value="P-loop containing nucleotide triphosphate hydrolases"/>
    <property type="match status" value="1"/>
</dbReference>
<dbReference type="GO" id="GO:0005829">
    <property type="term" value="C:cytosol"/>
    <property type="evidence" value="ECO:0007669"/>
    <property type="project" value="TreeGrafter"/>
</dbReference>
<name>A0A1C0AC95_9FIRM</name>
<dbReference type="Proteomes" id="UP000093514">
    <property type="component" value="Unassembled WGS sequence"/>
</dbReference>
<dbReference type="EMBL" id="LWDV01000006">
    <property type="protein sequence ID" value="OCL27968.1"/>
    <property type="molecule type" value="Genomic_DNA"/>
</dbReference>
<dbReference type="InterPro" id="IPR051451">
    <property type="entry name" value="PhoH2-like"/>
</dbReference>
<accession>A0A1C0AC95</accession>
<dbReference type="AlphaFoldDB" id="A0A1C0AC95"/>
<reference evidence="6" key="1">
    <citation type="submission" date="2016-07" db="EMBL/GenBank/DDBJ databases">
        <authorList>
            <person name="Florea S."/>
            <person name="Webb J.S."/>
            <person name="Jaromczyk J."/>
            <person name="Schardl C.L."/>
        </authorList>
    </citation>
    <scope>NUCLEOTIDE SEQUENCE [LARGE SCALE GENOMIC DNA]</scope>
    <source>
        <strain evidence="6">Z6</strain>
    </source>
</reference>
<dbReference type="SMART" id="SM00670">
    <property type="entry name" value="PINc"/>
    <property type="match status" value="1"/>
</dbReference>
<feature type="domain" description="PIN" evidence="4">
    <location>
        <begin position="3"/>
        <end position="130"/>
    </location>
</feature>
<dbReference type="FunFam" id="3.40.50.1010:FF:000007">
    <property type="entry name" value="PhoH family protein"/>
    <property type="match status" value="1"/>
</dbReference>
<proteinExistence type="inferred from homology"/>
<dbReference type="Pfam" id="PF13638">
    <property type="entry name" value="PIN_4"/>
    <property type="match status" value="1"/>
</dbReference>
<comment type="similarity">
    <text evidence="3">In the N-terminal section; belongs to the PINc/VapC protein family.</text>
</comment>
<evidence type="ECO:0000256" key="2">
    <source>
        <dbReference type="ARBA" id="ARBA00022840"/>
    </source>
</evidence>
<dbReference type="Pfam" id="PF02562">
    <property type="entry name" value="PhoH"/>
    <property type="match status" value="1"/>
</dbReference>
<evidence type="ECO:0000259" key="4">
    <source>
        <dbReference type="SMART" id="SM00670"/>
    </source>
</evidence>
<dbReference type="RefSeq" id="WP_068714945.1">
    <property type="nucleotide sequence ID" value="NZ_LWDV01000006.1"/>
</dbReference>
<dbReference type="GO" id="GO:0005524">
    <property type="term" value="F:ATP binding"/>
    <property type="evidence" value="ECO:0007669"/>
    <property type="project" value="UniProtKB-KW"/>
</dbReference>
<dbReference type="InterPro" id="IPR029060">
    <property type="entry name" value="PIN-like_dom_sf"/>
</dbReference>
<dbReference type="OrthoDB" id="9773137at2"/>
<keyword evidence="1" id="KW-0547">Nucleotide-binding</keyword>
<evidence type="ECO:0000313" key="5">
    <source>
        <dbReference type="EMBL" id="OCL27968.1"/>
    </source>
</evidence>
<dbReference type="CDD" id="cd09883">
    <property type="entry name" value="PIN_VapC_PhoHL-ATPase"/>
    <property type="match status" value="1"/>
</dbReference>
<dbReference type="InterPro" id="IPR003714">
    <property type="entry name" value="PhoH"/>
</dbReference>
<dbReference type="Gene3D" id="3.40.50.1010">
    <property type="entry name" value="5'-nuclease"/>
    <property type="match status" value="1"/>
</dbReference>
<organism evidence="5 6">
    <name type="scientific">Orenia metallireducens</name>
    <dbReference type="NCBI Taxonomy" id="1413210"/>
    <lineage>
        <taxon>Bacteria</taxon>
        <taxon>Bacillati</taxon>
        <taxon>Bacillota</taxon>
        <taxon>Clostridia</taxon>
        <taxon>Halanaerobiales</taxon>
        <taxon>Halobacteroidaceae</taxon>
        <taxon>Orenia</taxon>
    </lineage>
</organism>
<dbReference type="InterPro" id="IPR002716">
    <property type="entry name" value="PIN_dom"/>
</dbReference>
<dbReference type="SUPFAM" id="SSF52540">
    <property type="entry name" value="P-loop containing nucleoside triphosphate hydrolases"/>
    <property type="match status" value="1"/>
</dbReference>
<dbReference type="SUPFAM" id="SSF88723">
    <property type="entry name" value="PIN domain-like"/>
    <property type="match status" value="1"/>
</dbReference>
<gene>
    <name evidence="5" type="ORF">U472_01850</name>
</gene>
<protein>
    <submittedName>
        <fullName evidence="5">Phosphate starvation-inducible protein PhoH</fullName>
    </submittedName>
</protein>
<dbReference type="PANTHER" id="PTHR30473:SF2">
    <property type="entry name" value="PIN DOMAIN-CONTAINING PROTEIN"/>
    <property type="match status" value="1"/>
</dbReference>
<dbReference type="FunFam" id="3.40.50.300:FF:000013">
    <property type="entry name" value="PhoH family ATPase"/>
    <property type="match status" value="1"/>
</dbReference>
<keyword evidence="2" id="KW-0067">ATP-binding</keyword>
<evidence type="ECO:0000256" key="1">
    <source>
        <dbReference type="ARBA" id="ARBA00022741"/>
    </source>
</evidence>
<keyword evidence="6" id="KW-1185">Reference proteome</keyword>
<sequence>MEKIYVLDTNVILHDPKSIFSFEDNQVIIPMVVIEEVDNQKKRQDSVGSNARIFSRYLDELRKKGKLCDSVELDKGGRLKVEFNHQLLAELPRGLDPNKPDNRILATTLGLQRDGNIPVILVTKDINMRIKADAMGLAAEDYSTDAVNIDELYSGIKNISVPSDKINALFKDKKLELNELDLEERLYPNQFINLEDEFGGSQSALCSYDESKNRLIPFIFNPTDVWGIKPRNREQKCAFELLLNDNIKLVTLVGKAGTGKTLLALAAGLQKVVEDKSYKRLIVTRPIVPMGNDLGFLPGDKDEKLAPWMRPIFDNMEFLVGGKDENGASAVADLKEMGLIEMEAITYIRGRSIPNQFIIVDEAQNLTPHELKTIITRAGENTKIILTGDPYQIDHPYLDSNSNGLTYVVERLKDKALVGHITLYKGERSQLAEIAASSL</sequence>
<evidence type="ECO:0000313" key="6">
    <source>
        <dbReference type="Proteomes" id="UP000093514"/>
    </source>
</evidence>
<dbReference type="PANTHER" id="PTHR30473">
    <property type="entry name" value="PROTEIN PHOH"/>
    <property type="match status" value="1"/>
</dbReference>
<reference evidence="5 6" key="2">
    <citation type="submission" date="2016-08" db="EMBL/GenBank/DDBJ databases">
        <title>Orenia metallireducens sp. nov. strain Z6, a Novel Metal-reducing Firmicute from the Deep Subsurface.</title>
        <authorList>
            <person name="Maxim B.I."/>
            <person name="Kenneth K."/>
            <person name="Flynn T.M."/>
            <person name="Oloughlin E.J."/>
            <person name="Locke R.A."/>
            <person name="Weber J.R."/>
            <person name="Egan S.M."/>
            <person name="Mackie R.I."/>
            <person name="Cann I.K."/>
        </authorList>
    </citation>
    <scope>NUCLEOTIDE SEQUENCE [LARGE SCALE GENOMIC DNA]</scope>
    <source>
        <strain evidence="5 6">Z6</strain>
    </source>
</reference>
<evidence type="ECO:0000256" key="3">
    <source>
        <dbReference type="ARBA" id="ARBA00046345"/>
    </source>
</evidence>